<name>A0A7E6F5P5_9MOLL</name>
<dbReference type="RefSeq" id="XP_036362848.1">
    <property type="nucleotide sequence ID" value="XM_036506955.1"/>
</dbReference>
<keyword evidence="1" id="KW-0238">DNA-binding</keyword>
<sequence>MEKLLLWINEKQLTEDTIMETIICEKARALYGDLLKQRPGTSPEETSTDAFKASHGWFDNFKWRAGVHSTVEYGETANSDTKATGGFVCEFRQLIAAEGYIVQQVFNYDETGLYWGKKFTRRTYITAKEKKMPGHKLMKDRLTLAFCTYASGDLKIKPLLVYHSENPRAFKSPKILKEELLVICRANVKAWITGKFLTEWVNLIFGPAVRKDLLENDLPLKALLILDNAPAYPPNFEDDILDKFKFIKVLYRSRNTTPI</sequence>
<dbReference type="InterPro" id="IPR050863">
    <property type="entry name" value="CenT-Element_Derived"/>
</dbReference>
<reference evidence="4" key="1">
    <citation type="submission" date="2025-08" db="UniProtKB">
        <authorList>
            <consortium name="RefSeq"/>
        </authorList>
    </citation>
    <scope>IDENTIFICATION</scope>
</reference>
<dbReference type="InterPro" id="IPR009057">
    <property type="entry name" value="Homeodomain-like_sf"/>
</dbReference>
<dbReference type="PROSITE" id="PS51253">
    <property type="entry name" value="HTH_CENPB"/>
    <property type="match status" value="1"/>
</dbReference>
<dbReference type="GO" id="GO:0003677">
    <property type="term" value="F:DNA binding"/>
    <property type="evidence" value="ECO:0007669"/>
    <property type="project" value="UniProtKB-KW"/>
</dbReference>
<evidence type="ECO:0000313" key="3">
    <source>
        <dbReference type="Proteomes" id="UP000515154"/>
    </source>
</evidence>
<gene>
    <name evidence="4" type="primary">LOC118765222</name>
</gene>
<keyword evidence="3" id="KW-1185">Reference proteome</keyword>
<dbReference type="Gene3D" id="1.10.10.60">
    <property type="entry name" value="Homeodomain-like"/>
    <property type="match status" value="1"/>
</dbReference>
<dbReference type="PANTHER" id="PTHR19303:SF27">
    <property type="entry name" value="HTH CENPB-TYPE DOMAIN-CONTAINING PROTEIN"/>
    <property type="match status" value="1"/>
</dbReference>
<dbReference type="GO" id="GO:0005634">
    <property type="term" value="C:nucleus"/>
    <property type="evidence" value="ECO:0007669"/>
    <property type="project" value="TreeGrafter"/>
</dbReference>
<evidence type="ECO:0000313" key="4">
    <source>
        <dbReference type="RefSeq" id="XP_036362848.1"/>
    </source>
</evidence>
<organism evidence="3 4">
    <name type="scientific">Octopus sinensis</name>
    <name type="common">East Asian common octopus</name>
    <dbReference type="NCBI Taxonomy" id="2607531"/>
    <lineage>
        <taxon>Eukaryota</taxon>
        <taxon>Metazoa</taxon>
        <taxon>Spiralia</taxon>
        <taxon>Lophotrochozoa</taxon>
        <taxon>Mollusca</taxon>
        <taxon>Cephalopoda</taxon>
        <taxon>Coleoidea</taxon>
        <taxon>Octopodiformes</taxon>
        <taxon>Octopoda</taxon>
        <taxon>Incirrata</taxon>
        <taxon>Octopodidae</taxon>
        <taxon>Octopus</taxon>
    </lineage>
</organism>
<dbReference type="KEGG" id="osn:118765222"/>
<dbReference type="AlphaFoldDB" id="A0A7E6F5P5"/>
<evidence type="ECO:0000256" key="1">
    <source>
        <dbReference type="ARBA" id="ARBA00023125"/>
    </source>
</evidence>
<dbReference type="InterPro" id="IPR006600">
    <property type="entry name" value="HTH_CenpB_DNA-bd_dom"/>
</dbReference>
<dbReference type="Pfam" id="PF03184">
    <property type="entry name" value="DDE_1"/>
    <property type="match status" value="1"/>
</dbReference>
<dbReference type="Pfam" id="PF03221">
    <property type="entry name" value="HTH_Tnp_Tc5"/>
    <property type="match status" value="1"/>
</dbReference>
<dbReference type="PANTHER" id="PTHR19303">
    <property type="entry name" value="TRANSPOSON"/>
    <property type="match status" value="1"/>
</dbReference>
<protein>
    <submittedName>
        <fullName evidence="4">Tigger transposable element-derived protein 1-like</fullName>
    </submittedName>
</protein>
<dbReference type="Proteomes" id="UP000515154">
    <property type="component" value="Linkage group LG10"/>
</dbReference>
<feature type="domain" description="HTH CENPB-type" evidence="2">
    <location>
        <begin position="1"/>
        <end position="71"/>
    </location>
</feature>
<proteinExistence type="predicted"/>
<dbReference type="SUPFAM" id="SSF46689">
    <property type="entry name" value="Homeodomain-like"/>
    <property type="match status" value="1"/>
</dbReference>
<accession>A0A7E6F5P5</accession>
<evidence type="ECO:0000259" key="2">
    <source>
        <dbReference type="PROSITE" id="PS51253"/>
    </source>
</evidence>
<dbReference type="InterPro" id="IPR004875">
    <property type="entry name" value="DDE_SF_endonuclease_dom"/>
</dbReference>